<dbReference type="AlphaFoldDB" id="A0A3P9LHR9"/>
<dbReference type="GO" id="GO:0005886">
    <property type="term" value="C:plasma membrane"/>
    <property type="evidence" value="ECO:0007669"/>
    <property type="project" value="UniProtKB-ARBA"/>
</dbReference>
<dbReference type="FunFam" id="2.60.40.10:FF:003687">
    <property type="match status" value="1"/>
</dbReference>
<evidence type="ECO:0000256" key="1">
    <source>
        <dbReference type="ARBA" id="ARBA00004479"/>
    </source>
</evidence>
<dbReference type="Ensembl" id="ENSORLT00020035544.1">
    <property type="protein sequence ID" value="ENSORLP00020020275.1"/>
    <property type="gene ID" value="ENSORLG00020021277.1"/>
</dbReference>
<dbReference type="InterPro" id="IPR052672">
    <property type="entry name" value="Type1_Cytokine_Rcpt_Type2"/>
</dbReference>
<organism evidence="13 14">
    <name type="scientific">Oryzias latipes</name>
    <name type="common">Japanese rice fish</name>
    <name type="synonym">Japanese killifish</name>
    <dbReference type="NCBI Taxonomy" id="8090"/>
    <lineage>
        <taxon>Eukaryota</taxon>
        <taxon>Metazoa</taxon>
        <taxon>Chordata</taxon>
        <taxon>Craniata</taxon>
        <taxon>Vertebrata</taxon>
        <taxon>Euteleostomi</taxon>
        <taxon>Actinopterygii</taxon>
        <taxon>Neopterygii</taxon>
        <taxon>Teleostei</taxon>
        <taxon>Neoteleostei</taxon>
        <taxon>Acanthomorphata</taxon>
        <taxon>Ovalentaria</taxon>
        <taxon>Atherinomorphae</taxon>
        <taxon>Beloniformes</taxon>
        <taxon>Adrianichthyidae</taxon>
        <taxon>Oryziinae</taxon>
        <taxon>Oryzias</taxon>
    </lineage>
</organism>
<evidence type="ECO:0000256" key="9">
    <source>
        <dbReference type="ARBA" id="ARBA00023180"/>
    </source>
</evidence>
<accession>A0A3P9LHR9</accession>
<evidence type="ECO:0000256" key="4">
    <source>
        <dbReference type="ARBA" id="ARBA00022729"/>
    </source>
</evidence>
<evidence type="ECO:0000256" key="5">
    <source>
        <dbReference type="ARBA" id="ARBA00022737"/>
    </source>
</evidence>
<keyword evidence="7 10" id="KW-0472">Membrane</keyword>
<keyword evidence="5" id="KW-0677">Repeat</keyword>
<name>A0A3P9LHR9_ORYLA</name>
<feature type="transmembrane region" description="Helical" evidence="10">
    <location>
        <begin position="630"/>
        <end position="650"/>
    </location>
</feature>
<dbReference type="InterPro" id="IPR013783">
    <property type="entry name" value="Ig-like_fold"/>
</dbReference>
<reference evidence="13 14" key="2">
    <citation type="submission" date="2017-04" db="EMBL/GenBank/DDBJ databases">
        <title>CpG methylation of centromeres and impact of large insertions on vertebrate speciation.</title>
        <authorList>
            <person name="Ichikawa K."/>
            <person name="Yoshimura J."/>
            <person name="Morishita S."/>
        </authorList>
    </citation>
    <scope>NUCLEOTIDE SEQUENCE</scope>
    <source>
        <strain evidence="13 14">HNI</strain>
    </source>
</reference>
<feature type="domain" description="Fibronectin type-III" evidence="12">
    <location>
        <begin position="256"/>
        <end position="347"/>
    </location>
</feature>
<reference evidence="13" key="3">
    <citation type="submission" date="2025-08" db="UniProtKB">
        <authorList>
            <consortium name="Ensembl"/>
        </authorList>
    </citation>
    <scope>IDENTIFICATION</scope>
    <source>
        <strain evidence="13">HNI</strain>
    </source>
</reference>
<feature type="domain" description="Fibronectin type-III" evidence="12">
    <location>
        <begin position="349"/>
        <end position="441"/>
    </location>
</feature>
<dbReference type="SUPFAM" id="SSF49265">
    <property type="entry name" value="Fibronectin type III"/>
    <property type="match status" value="3"/>
</dbReference>
<feature type="signal peptide" evidence="11">
    <location>
        <begin position="1"/>
        <end position="21"/>
    </location>
</feature>
<reference evidence="13" key="4">
    <citation type="submission" date="2025-09" db="UniProtKB">
        <authorList>
            <consortium name="Ensembl"/>
        </authorList>
    </citation>
    <scope>IDENTIFICATION</scope>
    <source>
        <strain evidence="13">HNI</strain>
    </source>
</reference>
<keyword evidence="9" id="KW-0325">Glycoprotein</keyword>
<comment type="subcellular location">
    <subcellularLocation>
        <location evidence="1">Membrane</location>
        <topology evidence="1">Single-pass type I membrane protein</topology>
    </subcellularLocation>
</comment>
<keyword evidence="6 10" id="KW-1133">Transmembrane helix</keyword>
<dbReference type="SMART" id="SM00060">
    <property type="entry name" value="FN3"/>
    <property type="match status" value="4"/>
</dbReference>
<evidence type="ECO:0000259" key="12">
    <source>
        <dbReference type="PROSITE" id="PS50853"/>
    </source>
</evidence>
<reference key="1">
    <citation type="journal article" date="2007" name="Nature">
        <title>The medaka draft genome and insights into vertebrate genome evolution.</title>
        <authorList>
            <person name="Kasahara M."/>
            <person name="Naruse K."/>
            <person name="Sasaki S."/>
            <person name="Nakatani Y."/>
            <person name="Qu W."/>
            <person name="Ahsan B."/>
            <person name="Yamada T."/>
            <person name="Nagayasu Y."/>
            <person name="Doi K."/>
            <person name="Kasai Y."/>
            <person name="Jindo T."/>
            <person name="Kobayashi D."/>
            <person name="Shimada A."/>
            <person name="Toyoda A."/>
            <person name="Kuroki Y."/>
            <person name="Fujiyama A."/>
            <person name="Sasaki T."/>
            <person name="Shimizu A."/>
            <person name="Asakawa S."/>
            <person name="Shimizu N."/>
            <person name="Hashimoto S."/>
            <person name="Yang J."/>
            <person name="Lee Y."/>
            <person name="Matsushima K."/>
            <person name="Sugano S."/>
            <person name="Sakaizumi M."/>
            <person name="Narita T."/>
            <person name="Ohishi K."/>
            <person name="Haga S."/>
            <person name="Ohta F."/>
            <person name="Nomoto H."/>
            <person name="Nogata K."/>
            <person name="Morishita T."/>
            <person name="Endo T."/>
            <person name="Shin-I T."/>
            <person name="Takeda H."/>
            <person name="Morishita S."/>
            <person name="Kohara Y."/>
        </authorList>
    </citation>
    <scope>NUCLEOTIDE SEQUENCE [LARGE SCALE GENOMIC DNA]</scope>
    <source>
        <strain>Hd-rR</strain>
    </source>
</reference>
<evidence type="ECO:0000313" key="13">
    <source>
        <dbReference type="Ensembl" id="ENSORLP00020020275.1"/>
    </source>
</evidence>
<evidence type="ECO:0000256" key="10">
    <source>
        <dbReference type="SAM" id="Phobius"/>
    </source>
</evidence>
<dbReference type="PANTHER" id="PTHR48423">
    <property type="entry name" value="INTERLEUKIN-27 RECEPTOR SUBUNIT ALPHA"/>
    <property type="match status" value="1"/>
</dbReference>
<evidence type="ECO:0000256" key="8">
    <source>
        <dbReference type="ARBA" id="ARBA00023170"/>
    </source>
</evidence>
<keyword evidence="4 11" id="KW-0732">Signal</keyword>
<evidence type="ECO:0000256" key="6">
    <source>
        <dbReference type="ARBA" id="ARBA00022989"/>
    </source>
</evidence>
<protein>
    <submittedName>
        <fullName evidence="13">Interleukin 12 receptor, beta 2a</fullName>
    </submittedName>
</protein>
<evidence type="ECO:0000256" key="7">
    <source>
        <dbReference type="ARBA" id="ARBA00023136"/>
    </source>
</evidence>
<evidence type="ECO:0000256" key="2">
    <source>
        <dbReference type="ARBA" id="ARBA00008921"/>
    </source>
</evidence>
<evidence type="ECO:0000256" key="11">
    <source>
        <dbReference type="SAM" id="SignalP"/>
    </source>
</evidence>
<dbReference type="Gene3D" id="2.60.40.10">
    <property type="entry name" value="Immunoglobulins"/>
    <property type="match status" value="5"/>
</dbReference>
<dbReference type="PROSITE" id="PS50853">
    <property type="entry name" value="FN3"/>
    <property type="match status" value="2"/>
</dbReference>
<dbReference type="Proteomes" id="UP000265180">
    <property type="component" value="Chromosome 4"/>
</dbReference>
<dbReference type="PANTHER" id="PTHR48423:SF1">
    <property type="entry name" value="INTERLEUKIN-27 RECEPTOR SUBUNIT ALPHA"/>
    <property type="match status" value="1"/>
</dbReference>
<feature type="chain" id="PRO_5036457039" evidence="11">
    <location>
        <begin position="22"/>
        <end position="826"/>
    </location>
</feature>
<dbReference type="CDD" id="cd00063">
    <property type="entry name" value="FN3"/>
    <property type="match status" value="3"/>
</dbReference>
<comment type="similarity">
    <text evidence="2">Belongs to the type I cytokine receptor family. Type 2 subfamily.</text>
</comment>
<keyword evidence="8" id="KW-0675">Receptor</keyword>
<sequence>MFLSWPIGPAFILAAVQISIGEKSCVLWSSAGLVVPRGSTFEVYCTFSCKSKKYIYSGNPPQKHSHQVFNDTTIYLKIDNLTSTTTFSCSCEDKLKLDPCGQDISTGYPPDSPKDIFCNYVIQKLESGVVNCSWDGGRDTFLWNHFVLRVRTFSGNVTEGLLQFNVSMKGSVRPSVNFPVSRSVDYISVWVHARNSLGSAESPVINYTLRDRGKACLNSFERWLLTLTKTFLSRSLSCGFKVMFFTCCFVLVRVAKPSPPILGQPDCSSRKCEVKVEQSLNTSYLEIQYRADHQEWRTDPDSVGSSQVRSIASLEPYRLYHFRARSKFSFGLWSSWSSNVSSWTQEEAPSRALDVWIVRAPGSKSMTVLWKEPNTSISRGKITLYTFRVSSPSLNLTTNVSADSRNYTVPLCSHYEVTVWAHNSKGMSPPATMTPLYTEAEPLQHVNATANKSSVTISWRKPELTAAMYVVELYPEDFLLNELRWVLLNKSETTAVFSGIKPYECYEGAVYVFYNKSFVGKNRSNGVAALESEPKSSPLFQEKVEGKNVIVTWKKLPRAFRMGCITQYTIYVEGNTGYSQNYSVGASNTKLKIKNLLPDVYTLWMTASTAKGEGPKSHKGKFPIKQDNHLSLLLACVVAVLMVLLLLCLCQNPVVKQRFWELFHCLMLDVVPDPANSKWAKECTKEKQGRLSIQLLSSGSTSTDQEEDTNLVDVEELFKQTTDTSLSTTDSAQLISLSPDADLTTLMYPPLTTYIKSLSHDSDTNTTVDYISSDGPGNMEDGEEEEAFEDMSFLPSHSIFLTEMLQFDGKLTLDAVKIDCSDLQTT</sequence>
<keyword evidence="3 10" id="KW-0812">Transmembrane</keyword>
<evidence type="ECO:0000313" key="14">
    <source>
        <dbReference type="Proteomes" id="UP000265180"/>
    </source>
</evidence>
<dbReference type="InterPro" id="IPR003961">
    <property type="entry name" value="FN3_dom"/>
</dbReference>
<dbReference type="InterPro" id="IPR036116">
    <property type="entry name" value="FN3_sf"/>
</dbReference>
<proteinExistence type="inferred from homology"/>
<evidence type="ECO:0000256" key="3">
    <source>
        <dbReference type="ARBA" id="ARBA00022692"/>
    </source>
</evidence>